<proteinExistence type="predicted"/>
<reference evidence="2" key="1">
    <citation type="submission" date="2022-06" db="EMBL/GenBank/DDBJ databases">
        <title>Genome Sequence of Candolleomyces eurysporus.</title>
        <authorList>
            <person name="Buettner E."/>
        </authorList>
    </citation>
    <scope>NUCLEOTIDE SEQUENCE</scope>
    <source>
        <strain evidence="2">VTCC 930004</strain>
    </source>
</reference>
<evidence type="ECO:0000256" key="1">
    <source>
        <dbReference type="SAM" id="SignalP"/>
    </source>
</evidence>
<accession>A0A9W8IYE5</accession>
<organism evidence="2 3">
    <name type="scientific">Candolleomyces eurysporus</name>
    <dbReference type="NCBI Taxonomy" id="2828524"/>
    <lineage>
        <taxon>Eukaryota</taxon>
        <taxon>Fungi</taxon>
        <taxon>Dikarya</taxon>
        <taxon>Basidiomycota</taxon>
        <taxon>Agaricomycotina</taxon>
        <taxon>Agaricomycetes</taxon>
        <taxon>Agaricomycetidae</taxon>
        <taxon>Agaricales</taxon>
        <taxon>Agaricineae</taxon>
        <taxon>Psathyrellaceae</taxon>
        <taxon>Candolleomyces</taxon>
    </lineage>
</organism>
<keyword evidence="1" id="KW-0732">Signal</keyword>
<gene>
    <name evidence="2" type="ORF">H1R20_g12053</name>
</gene>
<feature type="non-terminal residue" evidence="2">
    <location>
        <position position="1"/>
    </location>
</feature>
<sequence length="62" mass="6849">MQFQFSLSLLATVLALLVMGADAQAFTARRKYQTLVKESPYFIELTTTVVWTQQPAATAPPS</sequence>
<evidence type="ECO:0000313" key="3">
    <source>
        <dbReference type="Proteomes" id="UP001140091"/>
    </source>
</evidence>
<comment type="caution">
    <text evidence="2">The sequence shown here is derived from an EMBL/GenBank/DDBJ whole genome shotgun (WGS) entry which is preliminary data.</text>
</comment>
<dbReference type="AlphaFoldDB" id="A0A9W8IYE5"/>
<feature type="signal peptide" evidence="1">
    <location>
        <begin position="1"/>
        <end position="23"/>
    </location>
</feature>
<dbReference type="Proteomes" id="UP001140091">
    <property type="component" value="Unassembled WGS sequence"/>
</dbReference>
<evidence type="ECO:0000313" key="2">
    <source>
        <dbReference type="EMBL" id="KAJ2925047.1"/>
    </source>
</evidence>
<name>A0A9W8IYE5_9AGAR</name>
<keyword evidence="3" id="KW-1185">Reference proteome</keyword>
<dbReference type="EMBL" id="JANBPK010001196">
    <property type="protein sequence ID" value="KAJ2925047.1"/>
    <property type="molecule type" value="Genomic_DNA"/>
</dbReference>
<feature type="chain" id="PRO_5040851472" evidence="1">
    <location>
        <begin position="24"/>
        <end position="62"/>
    </location>
</feature>
<protein>
    <submittedName>
        <fullName evidence="2">Uncharacterized protein</fullName>
    </submittedName>
</protein>
<dbReference type="OrthoDB" id="3025387at2759"/>